<gene>
    <name evidence="1" type="ORF">CVS54_03292</name>
</gene>
<dbReference type="RefSeq" id="WP_061017035.1">
    <property type="nucleotide sequence ID" value="NZ_CP031422.1"/>
</dbReference>
<dbReference type="AlphaFoldDB" id="A0A3Q9J9G6"/>
<protein>
    <recommendedName>
        <fullName evidence="3">DUF4352 domain-containing protein</fullName>
    </recommendedName>
</protein>
<evidence type="ECO:0000313" key="2">
    <source>
        <dbReference type="Proteomes" id="UP000274841"/>
    </source>
</evidence>
<sequence>MKKHVLVWLLTTALLACAWVLVKVTLPDDAPDAPFPAVAQIGEEAVTRNLVATVTDVHLTNRVTDAEGWSAEGTWLVIDLDAASGVTQRLSTLRLAELTIGERTFSATDRGTTFLAQRLVTAVPRSGSLAFELPDDVVGDRATLRLGVPGSGGFEVLRDGVIDLPIDLATLPVEAEVLLVENGWAR</sequence>
<organism evidence="1 2">
    <name type="scientific">Microbacterium oxydans</name>
    <dbReference type="NCBI Taxonomy" id="82380"/>
    <lineage>
        <taxon>Bacteria</taxon>
        <taxon>Bacillati</taxon>
        <taxon>Actinomycetota</taxon>
        <taxon>Actinomycetes</taxon>
        <taxon>Micrococcales</taxon>
        <taxon>Microbacteriaceae</taxon>
        <taxon>Microbacterium</taxon>
    </lineage>
</organism>
<accession>A0A3Q9J9G6</accession>
<reference evidence="1 2" key="1">
    <citation type="submission" date="2018-08" db="EMBL/GenBank/DDBJ databases">
        <title>Microbacterium oxydans strain HG3.</title>
        <authorList>
            <person name="ORTET P."/>
        </authorList>
    </citation>
    <scope>NUCLEOTIDE SEQUENCE [LARGE SCALE GENOMIC DNA]</scope>
    <source>
        <strain evidence="1 2">HG3</strain>
    </source>
</reference>
<evidence type="ECO:0000313" key="1">
    <source>
        <dbReference type="EMBL" id="AZS41930.1"/>
    </source>
</evidence>
<dbReference type="PROSITE" id="PS51257">
    <property type="entry name" value="PROKAR_LIPOPROTEIN"/>
    <property type="match status" value="1"/>
</dbReference>
<evidence type="ECO:0008006" key="3">
    <source>
        <dbReference type="Google" id="ProtNLM"/>
    </source>
</evidence>
<name>A0A3Q9J9G6_9MICO</name>
<proteinExistence type="predicted"/>
<dbReference type="Proteomes" id="UP000274841">
    <property type="component" value="Chromosome"/>
</dbReference>
<dbReference type="KEGG" id="moy:CVS54_03292"/>
<dbReference type="EMBL" id="CP031422">
    <property type="protein sequence ID" value="AZS41930.1"/>
    <property type="molecule type" value="Genomic_DNA"/>
</dbReference>